<name>A0ABZ0SKH2_9MICO</name>
<protein>
    <submittedName>
        <fullName evidence="1">DUF2255 family protein</fullName>
    </submittedName>
</protein>
<dbReference type="EMBL" id="CP139368">
    <property type="protein sequence ID" value="WPR88995.1"/>
    <property type="molecule type" value="Genomic_DNA"/>
</dbReference>
<reference evidence="1 2" key="1">
    <citation type="submission" date="2023-11" db="EMBL/GenBank/DDBJ databases">
        <title>Genome sequence of Microbacterium rhizosphaerae KACC 19337.</title>
        <authorList>
            <person name="Choi H."/>
            <person name="Kim S."/>
            <person name="Kim Y."/>
            <person name="Kwon S.-W."/>
            <person name="Heo J."/>
        </authorList>
    </citation>
    <scope>NUCLEOTIDE SEQUENCE [LARGE SCALE GENOMIC DNA]</scope>
    <source>
        <strain evidence="1 2">KACC 19337</strain>
    </source>
</reference>
<evidence type="ECO:0000313" key="2">
    <source>
        <dbReference type="Proteomes" id="UP001323798"/>
    </source>
</evidence>
<dbReference type="Pfam" id="PF10012">
    <property type="entry name" value="DUF2255"/>
    <property type="match status" value="1"/>
</dbReference>
<keyword evidence="2" id="KW-1185">Reference proteome</keyword>
<gene>
    <name evidence="1" type="ORF">SM116_14695</name>
</gene>
<organism evidence="1 2">
    <name type="scientific">Microbacterium rhizosphaerae</name>
    <dbReference type="NCBI Taxonomy" id="1678237"/>
    <lineage>
        <taxon>Bacteria</taxon>
        <taxon>Bacillati</taxon>
        <taxon>Actinomycetota</taxon>
        <taxon>Actinomycetes</taxon>
        <taxon>Micrococcales</taxon>
        <taxon>Microbacteriaceae</taxon>
        <taxon>Microbacterium</taxon>
    </lineage>
</organism>
<accession>A0ABZ0SKH2</accession>
<dbReference type="Proteomes" id="UP001323798">
    <property type="component" value="Chromosome"/>
</dbReference>
<sequence length="126" mass="13184">MTAWTTAQLTALGPAPQAFLSAREPDGTLSAPAPVWIARVYDELYVRSIYGANDPFFLRAIGTGRASILAGKAQHEVLLEQLAVTPAEFTVVDAGFRSKYAVSPPAIMGAVAGGLSAQATLRIVPA</sequence>
<proteinExistence type="predicted"/>
<evidence type="ECO:0000313" key="1">
    <source>
        <dbReference type="EMBL" id="WPR88995.1"/>
    </source>
</evidence>
<dbReference type="RefSeq" id="WP_320941712.1">
    <property type="nucleotide sequence ID" value="NZ_BAABEU010000001.1"/>
</dbReference>
<dbReference type="InterPro" id="IPR016888">
    <property type="entry name" value="UCP028498"/>
</dbReference>